<feature type="compositionally biased region" description="Low complexity" evidence="5">
    <location>
        <begin position="287"/>
        <end position="300"/>
    </location>
</feature>
<dbReference type="SMART" id="SM00220">
    <property type="entry name" value="S_TKc"/>
    <property type="match status" value="1"/>
</dbReference>
<reference evidence="8 9" key="1">
    <citation type="submission" date="2015-07" db="EMBL/GenBank/DDBJ databases">
        <authorList>
            <person name="Noorani M."/>
        </authorList>
    </citation>
    <scope>NUCLEOTIDE SEQUENCE [LARGE SCALE GENOMIC DNA]</scope>
    <source>
        <strain evidence="8 9">KCTC 42284</strain>
    </source>
</reference>
<keyword evidence="9" id="KW-1185">Reference proteome</keyword>
<dbReference type="Gene3D" id="1.10.510.10">
    <property type="entry name" value="Transferase(Phosphotransferase) domain 1"/>
    <property type="match status" value="1"/>
</dbReference>
<dbReference type="KEGG" id="wma:WM2015_2785"/>
<name>A0A0K0XZS5_9GAMM</name>
<dbReference type="PROSITE" id="PS00107">
    <property type="entry name" value="PROTEIN_KINASE_ATP"/>
    <property type="match status" value="1"/>
</dbReference>
<proteinExistence type="predicted"/>
<accession>A0A0K0XZS5</accession>
<dbReference type="AlphaFoldDB" id="A0A0K0XZS5"/>
<dbReference type="Pfam" id="PF00069">
    <property type="entry name" value="Pkinase"/>
    <property type="match status" value="1"/>
</dbReference>
<feature type="region of interest" description="Disordered" evidence="5">
    <location>
        <begin position="274"/>
        <end position="309"/>
    </location>
</feature>
<keyword evidence="6" id="KW-1133">Transmembrane helix</keyword>
<dbReference type="InterPro" id="IPR008271">
    <property type="entry name" value="Ser/Thr_kinase_AS"/>
</dbReference>
<keyword evidence="6" id="KW-0472">Membrane</keyword>
<sequence>MPKVLGRYHIISELGRGGMGVVYKAVDPKLERFIAIKCLSDELSNDEITVTRFLREARNVAALNHPHIAQIFLADEDEGKPYFVMEFIDGESLADRLERDVRLLPEQARRIITECAQALKAAWEENIVHRDIKPGNIMIDRRGRSVLTDFGIASIVHPDAEQTTSKYIMGTPGYLPPEVITGKPADHRGDIFALGAVYYEMLAGKRLVPGSGLEDTARTLLASDFPELGDLDETLDEKTFGVLGRMLAPDPSKRYQDYDALLADLGVASEISAQAAPRAPAPPPVDAPTAVTPAPAVASAGEPSKVATQTIDPTVVQPPITETSVPARSGSKAGLAVFVVLVLVGLAASGFAVVKFAPAQIERVTAMLGLSSDDPIDQGEVTVAGSRVNETIDDFQDEPARPLSEPAQTTVAQEADAPVSAPFGQEPDSDPGLETSEAGEPGSTIERGLVDQTPIDTADAVVKSQAAPTESATLAADKPLVVASVDRRPQTQPVDTMPEPVPVEPPPPPEGVLVIGQGDGAITDPMVRAIEQALTEDGHALVERGFVPGLAAVLGEAELDLVALAELGVEAGARYAVIARALPAGQRQLNFYGRSDTAYIVQADTVVFDLVERRRVSSTEVEQIEYTALNATQRAQALITPRLARISADLED</sequence>
<dbReference type="Proteomes" id="UP000066624">
    <property type="component" value="Chromosome"/>
</dbReference>
<feature type="region of interest" description="Disordered" evidence="5">
    <location>
        <begin position="392"/>
        <end position="452"/>
    </location>
</feature>
<dbReference type="PANTHER" id="PTHR43289">
    <property type="entry name" value="MITOGEN-ACTIVATED PROTEIN KINASE KINASE KINASE 20-RELATED"/>
    <property type="match status" value="1"/>
</dbReference>
<dbReference type="InterPro" id="IPR011009">
    <property type="entry name" value="Kinase-like_dom_sf"/>
</dbReference>
<keyword evidence="2" id="KW-0547">Nucleotide-binding</keyword>
<dbReference type="PANTHER" id="PTHR43289:SF6">
    <property type="entry name" value="SERINE_THREONINE-PROTEIN KINASE NEKL-3"/>
    <property type="match status" value="1"/>
</dbReference>
<feature type="transmembrane region" description="Helical" evidence="6">
    <location>
        <begin position="333"/>
        <end position="354"/>
    </location>
</feature>
<evidence type="ECO:0000256" key="4">
    <source>
        <dbReference type="ARBA" id="ARBA00022840"/>
    </source>
</evidence>
<dbReference type="Gene3D" id="3.30.200.20">
    <property type="entry name" value="Phosphorylase Kinase, domain 1"/>
    <property type="match status" value="1"/>
</dbReference>
<dbReference type="GO" id="GO:0004674">
    <property type="term" value="F:protein serine/threonine kinase activity"/>
    <property type="evidence" value="ECO:0007669"/>
    <property type="project" value="TreeGrafter"/>
</dbReference>
<keyword evidence="6" id="KW-0812">Transmembrane</keyword>
<keyword evidence="4" id="KW-0067">ATP-binding</keyword>
<evidence type="ECO:0000256" key="3">
    <source>
        <dbReference type="ARBA" id="ARBA00022777"/>
    </source>
</evidence>
<evidence type="ECO:0000313" key="8">
    <source>
        <dbReference type="EMBL" id="AKS43142.1"/>
    </source>
</evidence>
<dbReference type="PROSITE" id="PS00108">
    <property type="entry name" value="PROTEIN_KINASE_ST"/>
    <property type="match status" value="1"/>
</dbReference>
<gene>
    <name evidence="8" type="ORF">WM2015_2785</name>
</gene>
<evidence type="ECO:0000256" key="5">
    <source>
        <dbReference type="SAM" id="MobiDB-lite"/>
    </source>
</evidence>
<dbReference type="SUPFAM" id="SSF56112">
    <property type="entry name" value="Protein kinase-like (PK-like)"/>
    <property type="match status" value="1"/>
</dbReference>
<dbReference type="OrthoDB" id="9770715at2"/>
<dbReference type="InterPro" id="IPR000719">
    <property type="entry name" value="Prot_kinase_dom"/>
</dbReference>
<evidence type="ECO:0000256" key="2">
    <source>
        <dbReference type="ARBA" id="ARBA00022741"/>
    </source>
</evidence>
<feature type="domain" description="Protein kinase" evidence="7">
    <location>
        <begin position="8"/>
        <end position="267"/>
    </location>
</feature>
<evidence type="ECO:0000256" key="1">
    <source>
        <dbReference type="ARBA" id="ARBA00022679"/>
    </source>
</evidence>
<dbReference type="PROSITE" id="PS50011">
    <property type="entry name" value="PROTEIN_KINASE_DOM"/>
    <property type="match status" value="1"/>
</dbReference>
<dbReference type="CDD" id="cd14014">
    <property type="entry name" value="STKc_PknB_like"/>
    <property type="match status" value="1"/>
</dbReference>
<protein>
    <recommendedName>
        <fullName evidence="7">Protein kinase domain-containing protein</fullName>
    </recommendedName>
</protein>
<evidence type="ECO:0000259" key="7">
    <source>
        <dbReference type="PROSITE" id="PS50011"/>
    </source>
</evidence>
<dbReference type="STRING" id="1579979.WM2015_2785"/>
<dbReference type="RefSeq" id="WP_049726650.1">
    <property type="nucleotide sequence ID" value="NZ_CP012154.1"/>
</dbReference>
<organism evidence="8 9">
    <name type="scientific">Wenzhouxiangella marina</name>
    <dbReference type="NCBI Taxonomy" id="1579979"/>
    <lineage>
        <taxon>Bacteria</taxon>
        <taxon>Pseudomonadati</taxon>
        <taxon>Pseudomonadota</taxon>
        <taxon>Gammaproteobacteria</taxon>
        <taxon>Chromatiales</taxon>
        <taxon>Wenzhouxiangellaceae</taxon>
        <taxon>Wenzhouxiangella</taxon>
    </lineage>
</organism>
<dbReference type="GO" id="GO:0005524">
    <property type="term" value="F:ATP binding"/>
    <property type="evidence" value="ECO:0007669"/>
    <property type="project" value="UniProtKB-UniRule"/>
</dbReference>
<evidence type="ECO:0000313" key="9">
    <source>
        <dbReference type="Proteomes" id="UP000066624"/>
    </source>
</evidence>
<dbReference type="EMBL" id="CP012154">
    <property type="protein sequence ID" value="AKS43142.1"/>
    <property type="molecule type" value="Genomic_DNA"/>
</dbReference>
<dbReference type="InterPro" id="IPR017441">
    <property type="entry name" value="Protein_kinase_ATP_BS"/>
</dbReference>
<keyword evidence="3" id="KW-0418">Kinase</keyword>
<keyword evidence="1" id="KW-0808">Transferase</keyword>
<evidence type="ECO:0000256" key="6">
    <source>
        <dbReference type="SAM" id="Phobius"/>
    </source>
</evidence>